<evidence type="ECO:0000256" key="3">
    <source>
        <dbReference type="ARBA" id="ARBA00022763"/>
    </source>
</evidence>
<dbReference type="Proteomes" id="UP000239237">
    <property type="component" value="Unassembled WGS sequence"/>
</dbReference>
<feature type="domain" description="Helicase C-terminal" evidence="11">
    <location>
        <begin position="816"/>
        <end position="970"/>
    </location>
</feature>
<comment type="function">
    <text evidence="9">Couples transcription and DNA repair by recognizing RNA polymerase (RNAP) stalled at DNA lesions. Mediates ATP-dependent release of RNAP and its truncated transcript from the DNA, and recruitment of nucleotide excision repair machinery to the damaged site.</text>
</comment>
<dbReference type="Gene3D" id="3.90.1150.50">
    <property type="entry name" value="Transcription-repair-coupling factor, D7 domain"/>
    <property type="match status" value="1"/>
</dbReference>
<dbReference type="Gene3D" id="3.40.50.300">
    <property type="entry name" value="P-loop containing nucleotide triphosphate hydrolases"/>
    <property type="match status" value="2"/>
</dbReference>
<evidence type="ECO:0000256" key="8">
    <source>
        <dbReference type="ARBA" id="ARBA00023204"/>
    </source>
</evidence>
<dbReference type="EC" id="3.6.4.-" evidence="9"/>
<dbReference type="KEGG" id="lsu:A6B45_01930"/>
<reference evidence="12 15" key="1">
    <citation type="submission" date="2018-02" db="EMBL/GenBank/DDBJ databases">
        <authorList>
            <person name="Rodrigo-Torres L."/>
            <person name="Arahal R. D."/>
            <person name="Lucena T."/>
        </authorList>
    </citation>
    <scope>NUCLEOTIDE SEQUENCE [LARGE SCALE GENOMIC DNA]</scope>
    <source>
        <strain evidence="12 15">CECT 8486</strain>
    </source>
</reference>
<evidence type="ECO:0000313" key="12">
    <source>
        <dbReference type="EMBL" id="SPD92124.1"/>
    </source>
</evidence>
<dbReference type="GeneID" id="99673529"/>
<evidence type="ECO:0000256" key="4">
    <source>
        <dbReference type="ARBA" id="ARBA00022801"/>
    </source>
</evidence>
<dbReference type="PANTHER" id="PTHR47964:SF1">
    <property type="entry name" value="ATP-DEPENDENT DNA HELICASE HOMOLOG RECG, CHLOROPLASTIC"/>
    <property type="match status" value="1"/>
</dbReference>
<protein>
    <recommendedName>
        <fullName evidence="9">Transcription-repair-coupling factor</fullName>
        <shortName evidence="9">TRCF</shortName>
        <ecNumber evidence="9">3.6.4.-</ecNumber>
    </recommendedName>
</protein>
<dbReference type="PROSITE" id="PS51194">
    <property type="entry name" value="HELICASE_CTER"/>
    <property type="match status" value="1"/>
</dbReference>
<keyword evidence="15" id="KW-1185">Reference proteome</keyword>
<dbReference type="InterPro" id="IPR014001">
    <property type="entry name" value="Helicase_ATP-bd"/>
</dbReference>
<comment type="subcellular location">
    <subcellularLocation>
        <location evidence="9">Cytoplasm</location>
    </subcellularLocation>
</comment>
<sequence>MTLIDFLSDTVTIKKLNEQATEGSAQLLLGVNGTARAASIAALYRKNPRPMLVISDTQVHADQFFDDLSSLLEDLVYNFPAEESIATEMAISSSELRLQRIQTLLALKTEKPIIVVTSLAGVERLVPKKQSLEQAHLHVKVGDAYNLNVIKNTLMMMGYTPTKLVQTPGEFAHRGSIVDVYPITFDDPIRLDFFDDELDQLKSFDVATQKSTTSFDEINIDPATDFIVSEDQYDQAKLALETTFSEYRTNLSGIDKKHATDGFAPTQYMLNERERGSALVPYAPFFFNGQTTLLDYFPTDSLIILDEYTRLMETRLQQMTRDQEWIEQQIEAYQLLPKQTWRTEITDLLASNQRPIIYLANFQRGLNRIKFTNVEEVTTRPANQYYGQIPALKNDLIYAQESGITMVLLIPDAKRRVNFSRSLSELEMPVPETRDVVKNQVQIMPGELSAGFEWPKLHLTVLTTHELFTQAKHSAPRTRKIANSERLKSYNELNVGDYVVHINHGIGRYEGLQTIEADGGKQDYLTIAYQQNAKIFIPVTQLNLIQKYVGASDVAKKPKLNKLGGSEWAKTKRQVAAKIEDIADDLLELYAKREAQQGYVFPPDDHAQIKFDDSFGYPETPDQIRSIEEIKVDMQKLRPMDRLLVGDVGFGKTEVALRAVFKAAHAGKQVAFLAPTTILVQQHYETMLARFSDFPEIKIGVLSRFQTPTQNKMIIEQLQNHEIDVVVGTHRLLSKDVDFADLGLLIIDEEQRFGVKHKERLKQLRTSVDVLTLTATPIPRTLNMAMVGARDLSVIETPPANRYPIQTYVLAMDWKIVRDAIEKEIARNGQVFYLHNRVADLDRIVSQIEELIPSARVAAIHGQMSETQLESILYDFLNGQYDVLVTTTIIETGVDIPNANTLIVENADHMGLAQLYQLRGRVGRSTRLAYAYFTYPFTRTPSEEAEKRLEAIRDFTELGSGFRIAMRDLSIRGAGDLLGKQQHGFIDSVGYDMYTQMLKDTVAQKQGKQVTTTQPETDAELILGVLAYLPDEYVSDNAQKIELYSRIRQARTDAEFEDIESDMLDRFGEMPDEVARLLLVGQIKQLADQSQITNIRRQRKQLIMTFNETATKNLAGEAIFETMVDVPLKAAVRTEEGNLQVIFTVNDVAESSIWLNILRNFLLVIIDKLSAKTLNELHH</sequence>
<dbReference type="GO" id="GO:0005737">
    <property type="term" value="C:cytoplasm"/>
    <property type="evidence" value="ECO:0007669"/>
    <property type="project" value="UniProtKB-SubCell"/>
</dbReference>
<evidence type="ECO:0000313" key="13">
    <source>
        <dbReference type="EMBL" id="SPE07403.1"/>
    </source>
</evidence>
<evidence type="ECO:0000256" key="5">
    <source>
        <dbReference type="ARBA" id="ARBA00022806"/>
    </source>
</evidence>
<dbReference type="InterPro" id="IPR001650">
    <property type="entry name" value="Helicase_C-like"/>
</dbReference>
<dbReference type="InterPro" id="IPR036101">
    <property type="entry name" value="CarD-like/TRCF_RID_sf"/>
</dbReference>
<dbReference type="GO" id="GO:0005524">
    <property type="term" value="F:ATP binding"/>
    <property type="evidence" value="ECO:0007669"/>
    <property type="project" value="UniProtKB-UniRule"/>
</dbReference>
<dbReference type="InterPro" id="IPR003711">
    <property type="entry name" value="CarD-like/TRCF_RID"/>
</dbReference>
<dbReference type="Gene3D" id="3.30.2060.10">
    <property type="entry name" value="Penicillin-binding protein 1b domain"/>
    <property type="match status" value="1"/>
</dbReference>
<keyword evidence="3 9" id="KW-0227">DNA damage</keyword>
<dbReference type="InterPro" id="IPR041471">
    <property type="entry name" value="UvrB_inter"/>
</dbReference>
<keyword evidence="1 9" id="KW-0963">Cytoplasm</keyword>
<dbReference type="Pfam" id="PF03461">
    <property type="entry name" value="TRCF"/>
    <property type="match status" value="1"/>
</dbReference>
<dbReference type="Pfam" id="PF00271">
    <property type="entry name" value="Helicase_C"/>
    <property type="match status" value="1"/>
</dbReference>
<dbReference type="PANTHER" id="PTHR47964">
    <property type="entry name" value="ATP-DEPENDENT DNA HELICASE HOMOLOG RECG, CHLOROPLASTIC"/>
    <property type="match status" value="1"/>
</dbReference>
<dbReference type="InterPro" id="IPR005118">
    <property type="entry name" value="TRCF_C"/>
</dbReference>
<dbReference type="SUPFAM" id="SSF143517">
    <property type="entry name" value="TRCF domain-like"/>
    <property type="match status" value="1"/>
</dbReference>
<dbReference type="SUPFAM" id="SSF141259">
    <property type="entry name" value="CarD-like"/>
    <property type="match status" value="1"/>
</dbReference>
<dbReference type="SMART" id="SM00490">
    <property type="entry name" value="HELICc"/>
    <property type="match status" value="1"/>
</dbReference>
<feature type="domain" description="Helicase ATP-binding" evidence="10">
    <location>
        <begin position="633"/>
        <end position="795"/>
    </location>
</feature>
<dbReference type="GO" id="GO:0006355">
    <property type="term" value="P:regulation of DNA-templated transcription"/>
    <property type="evidence" value="ECO:0007669"/>
    <property type="project" value="UniProtKB-UniRule"/>
</dbReference>
<dbReference type="Gene3D" id="2.40.10.170">
    <property type="match status" value="1"/>
</dbReference>
<dbReference type="EMBL" id="OKQR01000001">
    <property type="protein sequence ID" value="SPD92124.1"/>
    <property type="molecule type" value="Genomic_DNA"/>
</dbReference>
<dbReference type="NCBIfam" id="TIGR00580">
    <property type="entry name" value="mfd"/>
    <property type="match status" value="1"/>
</dbReference>
<dbReference type="EMBL" id="OKQU01000001">
    <property type="protein sequence ID" value="SPE07403.1"/>
    <property type="molecule type" value="Genomic_DNA"/>
</dbReference>
<reference evidence="13 14" key="2">
    <citation type="submission" date="2018-02" db="EMBL/GenBank/DDBJ databases">
        <authorList>
            <person name="Cohen D.B."/>
            <person name="Kent A.D."/>
        </authorList>
    </citation>
    <scope>NUCLEOTIDE SEQUENCE [LARGE SCALE GENOMIC DNA]</scope>
    <source>
        <strain evidence="13 14">CECT 9216</strain>
    </source>
</reference>
<evidence type="ECO:0000313" key="15">
    <source>
        <dbReference type="Proteomes" id="UP000239237"/>
    </source>
</evidence>
<dbReference type="InterPro" id="IPR027417">
    <property type="entry name" value="P-loop_NTPase"/>
</dbReference>
<keyword evidence="4 9" id="KW-0378">Hydrolase</keyword>
<evidence type="ECO:0000313" key="14">
    <source>
        <dbReference type="Proteomes" id="UP000237923"/>
    </source>
</evidence>
<evidence type="ECO:0000256" key="6">
    <source>
        <dbReference type="ARBA" id="ARBA00022840"/>
    </source>
</evidence>
<dbReference type="GO" id="GO:0003684">
    <property type="term" value="F:damaged DNA binding"/>
    <property type="evidence" value="ECO:0007669"/>
    <property type="project" value="InterPro"/>
</dbReference>
<dbReference type="GO" id="GO:0003678">
    <property type="term" value="F:DNA helicase activity"/>
    <property type="evidence" value="ECO:0007669"/>
    <property type="project" value="TreeGrafter"/>
</dbReference>
<dbReference type="RefSeq" id="WP_072613107.1">
    <property type="nucleotide sequence ID" value="NZ_AP017935.1"/>
</dbReference>
<dbReference type="SUPFAM" id="SSF52540">
    <property type="entry name" value="P-loop containing nucleoside triphosphate hydrolases"/>
    <property type="match status" value="4"/>
</dbReference>
<keyword evidence="8 9" id="KW-0234">DNA repair</keyword>
<dbReference type="AlphaFoldDB" id="A0A2N9KA02"/>
<comment type="similarity">
    <text evidence="9">In the C-terminal section; belongs to the helicase family. RecG subfamily.</text>
</comment>
<dbReference type="GO" id="GO:0016787">
    <property type="term" value="F:hydrolase activity"/>
    <property type="evidence" value="ECO:0007669"/>
    <property type="project" value="UniProtKB-KW"/>
</dbReference>
<dbReference type="HAMAP" id="MF_00969">
    <property type="entry name" value="TRCF"/>
    <property type="match status" value="1"/>
</dbReference>
<evidence type="ECO:0000256" key="2">
    <source>
        <dbReference type="ARBA" id="ARBA00022741"/>
    </source>
</evidence>
<dbReference type="Gene3D" id="3.40.50.11180">
    <property type="match status" value="1"/>
</dbReference>
<keyword evidence="5" id="KW-0347">Helicase</keyword>
<dbReference type="SMART" id="SM00982">
    <property type="entry name" value="TRCF"/>
    <property type="match status" value="1"/>
</dbReference>
<dbReference type="CDD" id="cd17991">
    <property type="entry name" value="DEXHc_TRCF"/>
    <property type="match status" value="1"/>
</dbReference>
<accession>A0A2N9KA02</accession>
<evidence type="ECO:0000259" key="10">
    <source>
        <dbReference type="PROSITE" id="PS51192"/>
    </source>
</evidence>
<dbReference type="InterPro" id="IPR011545">
    <property type="entry name" value="DEAD/DEAH_box_helicase_dom"/>
</dbReference>
<dbReference type="Pfam" id="PF17757">
    <property type="entry name" value="UvrB_inter"/>
    <property type="match status" value="1"/>
</dbReference>
<evidence type="ECO:0000256" key="7">
    <source>
        <dbReference type="ARBA" id="ARBA00023125"/>
    </source>
</evidence>
<name>A0A2N9KA02_9LACO</name>
<dbReference type="SMART" id="SM01058">
    <property type="entry name" value="CarD_TRCF"/>
    <property type="match status" value="1"/>
</dbReference>
<dbReference type="InterPro" id="IPR047112">
    <property type="entry name" value="RecG/Mfd"/>
</dbReference>
<dbReference type="Pfam" id="PF00270">
    <property type="entry name" value="DEAD"/>
    <property type="match status" value="1"/>
</dbReference>
<evidence type="ECO:0000256" key="1">
    <source>
        <dbReference type="ARBA" id="ARBA00022490"/>
    </source>
</evidence>
<comment type="similarity">
    <text evidence="9">In the N-terminal section; belongs to the UvrB family.</text>
</comment>
<dbReference type="PROSITE" id="PS51192">
    <property type="entry name" value="HELICASE_ATP_BIND_1"/>
    <property type="match status" value="1"/>
</dbReference>
<evidence type="ECO:0000256" key="9">
    <source>
        <dbReference type="HAMAP-Rule" id="MF_00969"/>
    </source>
</evidence>
<dbReference type="SMART" id="SM00487">
    <property type="entry name" value="DEXDc"/>
    <property type="match status" value="1"/>
</dbReference>
<proteinExistence type="inferred from homology"/>
<keyword evidence="7 9" id="KW-0238">DNA-binding</keyword>
<keyword evidence="6 9" id="KW-0067">ATP-binding</keyword>
<dbReference type="GO" id="GO:0000716">
    <property type="term" value="P:transcription-coupled nucleotide-excision repair, DNA damage recognition"/>
    <property type="evidence" value="ECO:0007669"/>
    <property type="project" value="UniProtKB-UniRule"/>
</dbReference>
<evidence type="ECO:0000259" key="11">
    <source>
        <dbReference type="PROSITE" id="PS51194"/>
    </source>
</evidence>
<gene>
    <name evidence="13" type="primary">mfd_1</name>
    <name evidence="9" type="synonym">mfd</name>
    <name evidence="12" type="ORF">LES8486_01132</name>
    <name evidence="13" type="ORF">LES9216_01279</name>
</gene>
<organism evidence="13 14">
    <name type="scientific">Leuconostoc suionicum</name>
    <dbReference type="NCBI Taxonomy" id="1511761"/>
    <lineage>
        <taxon>Bacteria</taxon>
        <taxon>Bacillati</taxon>
        <taxon>Bacillota</taxon>
        <taxon>Bacilli</taxon>
        <taxon>Lactobacillales</taxon>
        <taxon>Lactobacillaceae</taxon>
        <taxon>Leuconostoc</taxon>
    </lineage>
</organism>
<keyword evidence="2 9" id="KW-0547">Nucleotide-binding</keyword>
<dbReference type="InterPro" id="IPR037235">
    <property type="entry name" value="TRCF-like_C_D7"/>
</dbReference>
<dbReference type="Proteomes" id="UP000237923">
    <property type="component" value="Unassembled WGS sequence"/>
</dbReference>
<dbReference type="InterPro" id="IPR004576">
    <property type="entry name" value="Mfd"/>
</dbReference>
<dbReference type="Pfam" id="PF02559">
    <property type="entry name" value="CarD_TRCF_RID"/>
    <property type="match status" value="1"/>
</dbReference>